<comment type="similarity">
    <text evidence="1">Belongs to the peptidase M17 family.</text>
</comment>
<dbReference type="Pfam" id="PF02789">
    <property type="entry name" value="Peptidase_M17_N"/>
    <property type="match status" value="1"/>
</dbReference>
<dbReference type="Gene3D" id="3.40.630.10">
    <property type="entry name" value="Zn peptidases"/>
    <property type="match status" value="1"/>
</dbReference>
<comment type="function">
    <text evidence="6">Presumably involved in the processing and regular turnover of intracellular proteins. Catalyzes the removal of unsubstituted N-terminal amino acids from various peptides.</text>
</comment>
<keyword evidence="4" id="KW-0378">Hydrolase</keyword>
<name>A0A9D2SVB9_9FIRM</name>
<dbReference type="InterPro" id="IPR000819">
    <property type="entry name" value="Peptidase_M17_C"/>
</dbReference>
<proteinExistence type="inferred from homology"/>
<dbReference type="GO" id="GO:0005737">
    <property type="term" value="C:cytoplasm"/>
    <property type="evidence" value="ECO:0007669"/>
    <property type="project" value="InterPro"/>
</dbReference>
<keyword evidence="3" id="KW-0645">Protease</keyword>
<dbReference type="GO" id="GO:0030145">
    <property type="term" value="F:manganese ion binding"/>
    <property type="evidence" value="ECO:0007669"/>
    <property type="project" value="InterPro"/>
</dbReference>
<evidence type="ECO:0000256" key="2">
    <source>
        <dbReference type="ARBA" id="ARBA00022438"/>
    </source>
</evidence>
<dbReference type="Gene3D" id="3.40.220.10">
    <property type="entry name" value="Leucine Aminopeptidase, subunit E, domain 1"/>
    <property type="match status" value="1"/>
</dbReference>
<gene>
    <name evidence="10" type="ORF">H9702_01105</name>
</gene>
<evidence type="ECO:0000259" key="9">
    <source>
        <dbReference type="PROSITE" id="PS00631"/>
    </source>
</evidence>
<evidence type="ECO:0000256" key="4">
    <source>
        <dbReference type="ARBA" id="ARBA00022801"/>
    </source>
</evidence>
<dbReference type="GO" id="GO:0070006">
    <property type="term" value="F:metalloaminopeptidase activity"/>
    <property type="evidence" value="ECO:0007669"/>
    <property type="project" value="InterPro"/>
</dbReference>
<dbReference type="InterPro" id="IPR011356">
    <property type="entry name" value="Leucine_aapep/pepB"/>
</dbReference>
<dbReference type="PROSITE" id="PS00631">
    <property type="entry name" value="CYTOSOL_AP"/>
    <property type="match status" value="1"/>
</dbReference>
<organism evidence="10 11">
    <name type="scientific">Candidatus Merdibacter merdavium</name>
    <dbReference type="NCBI Taxonomy" id="2838692"/>
    <lineage>
        <taxon>Bacteria</taxon>
        <taxon>Bacillati</taxon>
        <taxon>Bacillota</taxon>
        <taxon>Erysipelotrichia</taxon>
        <taxon>Erysipelotrichales</taxon>
        <taxon>Erysipelotrichaceae</taxon>
        <taxon>Merdibacter</taxon>
    </lineage>
</organism>
<evidence type="ECO:0000256" key="3">
    <source>
        <dbReference type="ARBA" id="ARBA00022670"/>
    </source>
</evidence>
<evidence type="ECO:0000313" key="11">
    <source>
        <dbReference type="Proteomes" id="UP000823896"/>
    </source>
</evidence>
<dbReference type="CDD" id="cd00433">
    <property type="entry name" value="Peptidase_M17"/>
    <property type="match status" value="1"/>
</dbReference>
<sequence>MKTMKMITHQEALRQTHALIIPIYEGDALPRALCEALGYDFAQEELGKEGEIQRLSTLGRLPMTTLILAGMGKKEDITYGKAKQLLGTALYPCKQECCVWLDTMICASLPAADAARALGYASCYSTYRYAKARKETTQVIAASDQDIADDLQEGEIIGRCVVHARDLGNTPANLMRPDMLAAECERTARELALPIEIFPAAEIGANALQAVGSSSDIAPRLICITYQGNGDAPFTALVGKGITFDSGGYCLKPRTSMTGMKYDMCGAANALCALELAARLHLKQNVMAVIAAAENKIGPGGYTVDDVIVTLSGKSVEVTNTDAEGRLILCDAITFAASRKAARIIDMATLTGACVTALGERYTGVFANDDHFFAQLKLAADACGEAVWRLPVDKAFHDALHCSTVADLVNAIPKAGGGSCLAAAFLEEFVPEGTPWIHLDIAGSAETPKGCSYAQKGASGIMIETLAKLLSH</sequence>
<evidence type="ECO:0000256" key="1">
    <source>
        <dbReference type="ARBA" id="ARBA00009528"/>
    </source>
</evidence>
<dbReference type="Pfam" id="PF00883">
    <property type="entry name" value="Peptidase_M17"/>
    <property type="match status" value="1"/>
</dbReference>
<reference evidence="10" key="1">
    <citation type="journal article" date="2021" name="PeerJ">
        <title>Extensive microbial diversity within the chicken gut microbiome revealed by metagenomics and culture.</title>
        <authorList>
            <person name="Gilroy R."/>
            <person name="Ravi A."/>
            <person name="Getino M."/>
            <person name="Pursley I."/>
            <person name="Horton D.L."/>
            <person name="Alikhan N.F."/>
            <person name="Baker D."/>
            <person name="Gharbi K."/>
            <person name="Hall N."/>
            <person name="Watson M."/>
            <person name="Adriaenssens E.M."/>
            <person name="Foster-Nyarko E."/>
            <person name="Jarju S."/>
            <person name="Secka A."/>
            <person name="Antonio M."/>
            <person name="Oren A."/>
            <person name="Chaudhuri R.R."/>
            <person name="La Ragione R."/>
            <person name="Hildebrand F."/>
            <person name="Pallen M.J."/>
        </authorList>
    </citation>
    <scope>NUCLEOTIDE SEQUENCE</scope>
    <source>
        <strain evidence="10">CHK187-11901</strain>
    </source>
</reference>
<feature type="domain" description="Cytosol aminopeptidase" evidence="9">
    <location>
        <begin position="320"/>
        <end position="327"/>
    </location>
</feature>
<dbReference type="SUPFAM" id="SSF52949">
    <property type="entry name" value="Macro domain-like"/>
    <property type="match status" value="1"/>
</dbReference>
<dbReference type="PANTHER" id="PTHR11963:SF23">
    <property type="entry name" value="CYTOSOL AMINOPEPTIDASE"/>
    <property type="match status" value="1"/>
</dbReference>
<evidence type="ECO:0000256" key="7">
    <source>
        <dbReference type="ARBA" id="ARBA00050021"/>
    </source>
</evidence>
<dbReference type="InterPro" id="IPR043472">
    <property type="entry name" value="Macro_dom-like"/>
</dbReference>
<evidence type="ECO:0000313" key="10">
    <source>
        <dbReference type="EMBL" id="HJC35714.1"/>
    </source>
</evidence>
<dbReference type="GO" id="GO:0006508">
    <property type="term" value="P:proteolysis"/>
    <property type="evidence" value="ECO:0007669"/>
    <property type="project" value="UniProtKB-KW"/>
</dbReference>
<protein>
    <recommendedName>
        <fullName evidence="7">Probable cytosol aminopeptidase</fullName>
    </recommendedName>
    <alternativeName>
        <fullName evidence="8">Leucine aminopeptidase</fullName>
    </alternativeName>
    <alternativeName>
        <fullName evidence="5">Leucyl aminopeptidase</fullName>
    </alternativeName>
</protein>
<dbReference type="Proteomes" id="UP000823896">
    <property type="component" value="Unassembled WGS sequence"/>
</dbReference>
<dbReference type="SUPFAM" id="SSF53187">
    <property type="entry name" value="Zn-dependent exopeptidases"/>
    <property type="match status" value="1"/>
</dbReference>
<comment type="caution">
    <text evidence="10">The sequence shown here is derived from an EMBL/GenBank/DDBJ whole genome shotgun (WGS) entry which is preliminary data.</text>
</comment>
<evidence type="ECO:0000256" key="6">
    <source>
        <dbReference type="ARBA" id="ARBA00049972"/>
    </source>
</evidence>
<reference evidence="10" key="2">
    <citation type="submission" date="2021-04" db="EMBL/GenBank/DDBJ databases">
        <authorList>
            <person name="Gilroy R."/>
        </authorList>
    </citation>
    <scope>NUCLEOTIDE SEQUENCE</scope>
    <source>
        <strain evidence="10">CHK187-11901</strain>
    </source>
</reference>
<accession>A0A9D2SVB9</accession>
<evidence type="ECO:0000256" key="8">
    <source>
        <dbReference type="ARBA" id="ARBA00050061"/>
    </source>
</evidence>
<evidence type="ECO:0000256" key="5">
    <source>
        <dbReference type="ARBA" id="ARBA00033172"/>
    </source>
</evidence>
<dbReference type="AlphaFoldDB" id="A0A9D2SVB9"/>
<keyword evidence="2 10" id="KW-0031">Aminopeptidase</keyword>
<dbReference type="EMBL" id="DWWM01000005">
    <property type="protein sequence ID" value="HJC35714.1"/>
    <property type="molecule type" value="Genomic_DNA"/>
</dbReference>
<dbReference type="InterPro" id="IPR008283">
    <property type="entry name" value="Peptidase_M17_N"/>
</dbReference>
<dbReference type="PRINTS" id="PR00481">
    <property type="entry name" value="LAMNOPPTDASE"/>
</dbReference>
<dbReference type="PANTHER" id="PTHR11963">
    <property type="entry name" value="LEUCINE AMINOPEPTIDASE-RELATED"/>
    <property type="match status" value="1"/>
</dbReference>